<dbReference type="SUPFAM" id="SSF52980">
    <property type="entry name" value="Restriction endonuclease-like"/>
    <property type="match status" value="1"/>
</dbReference>
<sequence>MEPVSSGTNRSGLLSRLKTGAACERQARQLLEQSGLSFVAANVRFRGGEIDLIMRDKACWVFVEVRYRRNALFGGAAASVTRNKQQKLLTAAALWLNRRGESLETADCRFDVVAITGANTDWLPNAFSAE</sequence>
<dbReference type="NCBIfam" id="NF009150">
    <property type="entry name" value="PRK12497.1-3"/>
    <property type="match status" value="1"/>
</dbReference>
<evidence type="ECO:0000256" key="1">
    <source>
        <dbReference type="ARBA" id="ARBA00006738"/>
    </source>
</evidence>
<organism evidence="3 4">
    <name type="scientific">Erwinia mallotivora</name>
    <dbReference type="NCBI Taxonomy" id="69222"/>
    <lineage>
        <taxon>Bacteria</taxon>
        <taxon>Pseudomonadati</taxon>
        <taxon>Pseudomonadota</taxon>
        <taxon>Gammaproteobacteria</taxon>
        <taxon>Enterobacterales</taxon>
        <taxon>Erwiniaceae</taxon>
        <taxon>Erwinia</taxon>
    </lineage>
</organism>
<dbReference type="CDD" id="cd20736">
    <property type="entry name" value="PoNe_Nuclease"/>
    <property type="match status" value="1"/>
</dbReference>
<comment type="similarity">
    <text evidence="1 2">Belongs to the UPF0102 family.</text>
</comment>
<dbReference type="RefSeq" id="WP_034939815.1">
    <property type="nucleotide sequence ID" value="NZ_JFHN01000063.1"/>
</dbReference>
<dbReference type="OrthoDB" id="9794876at2"/>
<dbReference type="GO" id="GO:0003676">
    <property type="term" value="F:nucleic acid binding"/>
    <property type="evidence" value="ECO:0007669"/>
    <property type="project" value="InterPro"/>
</dbReference>
<accession>A0A014M838</accession>
<dbReference type="EMBL" id="JFHN01000063">
    <property type="protein sequence ID" value="EXU74249.1"/>
    <property type="molecule type" value="Genomic_DNA"/>
</dbReference>
<comment type="caution">
    <text evidence="3">The sequence shown here is derived from an EMBL/GenBank/DDBJ whole genome shotgun (WGS) entry which is preliminary data.</text>
</comment>
<dbReference type="PANTHER" id="PTHR34039:SF1">
    <property type="entry name" value="UPF0102 PROTEIN YRAN"/>
    <property type="match status" value="1"/>
</dbReference>
<reference evidence="3 4" key="1">
    <citation type="submission" date="2014-02" db="EMBL/GenBank/DDBJ databases">
        <title>Draft genome of Erwinia mallotivora strain BT-MARDI, a papaya dieback pathogen.</title>
        <authorList>
            <person name="Redzuan R."/>
            <person name="Abu Bakar N."/>
            <person name="Badrun R."/>
            <person name="Mohd Raih M.F."/>
            <person name="Rozano L."/>
            <person name="Mat Amin N."/>
        </authorList>
    </citation>
    <scope>NUCLEOTIDE SEQUENCE [LARGE SCALE GENOMIC DNA]</scope>
    <source>
        <strain evidence="3 4">BT-MARDI</strain>
    </source>
</reference>
<dbReference type="STRING" id="69222.BG55_17820"/>
<evidence type="ECO:0000313" key="3">
    <source>
        <dbReference type="EMBL" id="EXU74249.1"/>
    </source>
</evidence>
<dbReference type="Proteomes" id="UP000019918">
    <property type="component" value="Unassembled WGS sequence"/>
</dbReference>
<dbReference type="Gene3D" id="3.40.1350.10">
    <property type="match status" value="1"/>
</dbReference>
<dbReference type="AlphaFoldDB" id="A0A014M838"/>
<dbReference type="InterPro" id="IPR011856">
    <property type="entry name" value="tRNA_endonuc-like_dom_sf"/>
</dbReference>
<dbReference type="PANTHER" id="PTHR34039">
    <property type="entry name" value="UPF0102 PROTEIN YRAN"/>
    <property type="match status" value="1"/>
</dbReference>
<dbReference type="PATRIC" id="fig|69222.5.peg.3630"/>
<dbReference type="Pfam" id="PF02021">
    <property type="entry name" value="UPF0102"/>
    <property type="match status" value="1"/>
</dbReference>
<dbReference type="HAMAP" id="MF_00048">
    <property type="entry name" value="UPF0102"/>
    <property type="match status" value="1"/>
</dbReference>
<evidence type="ECO:0000313" key="4">
    <source>
        <dbReference type="Proteomes" id="UP000019918"/>
    </source>
</evidence>
<dbReference type="InterPro" id="IPR003509">
    <property type="entry name" value="UPF0102_YraN-like"/>
</dbReference>
<evidence type="ECO:0000256" key="2">
    <source>
        <dbReference type="HAMAP-Rule" id="MF_00048"/>
    </source>
</evidence>
<keyword evidence="4" id="KW-1185">Reference proteome</keyword>
<gene>
    <name evidence="3" type="ORF">BG55_17820</name>
</gene>
<protein>
    <recommendedName>
        <fullName evidence="2">UPF0102 protein BG55_17820</fullName>
    </recommendedName>
</protein>
<dbReference type="NCBIfam" id="TIGR00252">
    <property type="entry name" value="YraN family protein"/>
    <property type="match status" value="1"/>
</dbReference>
<dbReference type="InterPro" id="IPR011335">
    <property type="entry name" value="Restrct_endonuc-II-like"/>
</dbReference>
<proteinExistence type="inferred from homology"/>
<name>A0A014M838_9GAMM</name>